<keyword evidence="10" id="KW-1185">Reference proteome</keyword>
<dbReference type="InterPro" id="IPR058568">
    <property type="entry name" value="Ig_TRAPPC9_Trs120_4th"/>
</dbReference>
<evidence type="ECO:0000313" key="10">
    <source>
        <dbReference type="Proteomes" id="UP000054383"/>
    </source>
</evidence>
<evidence type="ECO:0000259" key="4">
    <source>
        <dbReference type="Pfam" id="PF08626"/>
    </source>
</evidence>
<feature type="region of interest" description="Disordered" evidence="3">
    <location>
        <begin position="247"/>
        <end position="313"/>
    </location>
</feature>
<feature type="compositionally biased region" description="Polar residues" evidence="3">
    <location>
        <begin position="274"/>
        <end position="301"/>
    </location>
</feature>
<evidence type="ECO:0000313" key="9">
    <source>
        <dbReference type="EMBL" id="CRG86236.1"/>
    </source>
</evidence>
<accession>A0A0U1LTZ1</accession>
<dbReference type="InterPro" id="IPR058567">
    <property type="entry name" value="Ig_TRAPPC9_Trs120_3rd"/>
</dbReference>
<organism evidence="9 10">
    <name type="scientific">Talaromyces islandicus</name>
    <name type="common">Penicillium islandicum</name>
    <dbReference type="NCBI Taxonomy" id="28573"/>
    <lineage>
        <taxon>Eukaryota</taxon>
        <taxon>Fungi</taxon>
        <taxon>Dikarya</taxon>
        <taxon>Ascomycota</taxon>
        <taxon>Pezizomycotina</taxon>
        <taxon>Eurotiomycetes</taxon>
        <taxon>Eurotiomycetidae</taxon>
        <taxon>Eurotiales</taxon>
        <taxon>Trichocomaceae</taxon>
        <taxon>Talaromyces</taxon>
        <taxon>Talaromyces sect. Islandici</taxon>
    </lineage>
</organism>
<dbReference type="EMBL" id="CVMT01000002">
    <property type="protein sequence ID" value="CRG86236.1"/>
    <property type="molecule type" value="Genomic_DNA"/>
</dbReference>
<dbReference type="Proteomes" id="UP000054383">
    <property type="component" value="Unassembled WGS sequence"/>
</dbReference>
<evidence type="ECO:0000256" key="1">
    <source>
        <dbReference type="ARBA" id="ARBA00004555"/>
    </source>
</evidence>
<dbReference type="PANTHER" id="PTHR21512:SF5">
    <property type="entry name" value="TRAFFICKING PROTEIN PARTICLE COMPLEX SUBUNIT 9"/>
    <property type="match status" value="1"/>
</dbReference>
<feature type="domain" description="Trs120/TRAPPC9 third Ig-like" evidence="7">
    <location>
        <begin position="1112"/>
        <end position="1311"/>
    </location>
</feature>
<dbReference type="Pfam" id="PF26282">
    <property type="entry name" value="Ig_TRAPPC9-Trs120_3rd"/>
    <property type="match status" value="1"/>
</dbReference>
<dbReference type="STRING" id="28573.A0A0U1LTZ1"/>
<feature type="domain" description="Trs120/TRAPPC9 N-terminal" evidence="4">
    <location>
        <begin position="6"/>
        <end position="391"/>
    </location>
</feature>
<protein>
    <submittedName>
        <fullName evidence="9">Transport protein particle subunit trs120</fullName>
    </submittedName>
</protein>
<dbReference type="PANTHER" id="PTHR21512">
    <property type="entry name" value="TRAFFICKING PROTEIN PARTICLE COMPLEX SUBUNIT 9"/>
    <property type="match status" value="1"/>
</dbReference>
<feature type="domain" description="Trs120/TRAPPC9 first Ig-like" evidence="6">
    <location>
        <begin position="765"/>
        <end position="960"/>
    </location>
</feature>
<dbReference type="InterPro" id="IPR058565">
    <property type="entry name" value="Ig_TRAPPC9_Trs120_1st"/>
</dbReference>
<dbReference type="Pfam" id="PF26254">
    <property type="entry name" value="Ig_TRAPPC9-Trs120_1st"/>
    <property type="match status" value="1"/>
</dbReference>
<feature type="domain" description="Trs120/TRAPPC9 TPR region" evidence="5">
    <location>
        <begin position="428"/>
        <end position="750"/>
    </location>
</feature>
<dbReference type="Pfam" id="PF26280">
    <property type="entry name" value="Ig_TRAPPC9-Trs120_2nd"/>
    <property type="match status" value="1"/>
</dbReference>
<dbReference type="OMA" id="EHSRDRM"/>
<dbReference type="OrthoDB" id="27962at2759"/>
<feature type="compositionally biased region" description="Low complexity" evidence="3">
    <location>
        <begin position="253"/>
        <end position="267"/>
    </location>
</feature>
<evidence type="ECO:0000259" key="6">
    <source>
        <dbReference type="Pfam" id="PF26254"/>
    </source>
</evidence>
<dbReference type="InterPro" id="IPR058563">
    <property type="entry name" value="Trs120_TRAPPC9_N"/>
</dbReference>
<evidence type="ECO:0000259" key="8">
    <source>
        <dbReference type="Pfam" id="PF26283"/>
    </source>
</evidence>
<dbReference type="GO" id="GO:0005802">
    <property type="term" value="C:trans-Golgi network"/>
    <property type="evidence" value="ECO:0007669"/>
    <property type="project" value="TreeGrafter"/>
</dbReference>
<feature type="region of interest" description="Disordered" evidence="3">
    <location>
        <begin position="631"/>
        <end position="653"/>
    </location>
</feature>
<evidence type="ECO:0000256" key="2">
    <source>
        <dbReference type="ARBA" id="ARBA00023034"/>
    </source>
</evidence>
<comment type="subcellular location">
    <subcellularLocation>
        <location evidence="1">Golgi apparatus</location>
    </subcellularLocation>
</comment>
<gene>
    <name evidence="9" type="ORF">PISL3812_03239</name>
</gene>
<reference evidence="9 10" key="1">
    <citation type="submission" date="2015-04" db="EMBL/GenBank/DDBJ databases">
        <authorList>
            <person name="Syromyatnikov M.Y."/>
            <person name="Popov V.N."/>
        </authorList>
    </citation>
    <scope>NUCLEOTIDE SEQUENCE [LARGE SCALE GENOMIC DNA]</scope>
    <source>
        <strain evidence="9">WF-38-12</strain>
    </source>
</reference>
<keyword evidence="2" id="KW-0333">Golgi apparatus</keyword>
<sequence length="1481" mass="162543">MGVDTLSPVAPVRLNALLLPVGRIKRSRFLSFASRLQAEKYVRLGDVSPDTRPNRNMFTPLAFPNGVILYNTSFAVPPTSHLELFPFEIFREPLVIIAIADGAELRGDNTSDKESCQQKDNSVESPPSPEGLDELLQELGWIKEHNPRALVSQLLIFEYESLDKLISGPDEVTWVPNPQSSRPTTIKTVLCDITSTLLGELDEFAKLMQSIPAIDSPKASSWGPRRGPELRPRPVDKLAHRMTMPAQLSAPNGDSESAASSGRSSPAPGGGHDSPTTFDEITRSIQVSNRSNTSGKLVSSKETSRDRMSVQGLTAADRTKNRIKGRLGVVIGTLYLQSGRWSDALKELVEAATMARAGSDYIWHGKALESILLCLLMFGWAGMDFQIPQICYPVAEKSSSKSSAGSAQDSSASGQSTPGNRAVSLQNLANLIPDLCNNILNLYTRASVITDEPLPALIFSETVIRLSRLLSAIKLRDGSLDENALRHIVINESLVPFQQPERPRGAPILRKTEIANFLFRALPLAPGSELPTTDAVPILVGIASVLSTLDLPRKKALVLKELVTLMVPGLVEARKIGAAEVGIHPAAGLSSLNDTAFEINALDAGRGSMEESTRALLAMIGETYGIQPSVYQEHKKSKSSSRPSSAKTNDDIETDHDSIASIVERSFRHVTLDGYGDMNLKITILRLSINLCEALPDFEGVLQYTVELLQTIRGHLMLPELARSPPVLTPDEQMRLLNNIKRTVGAAHTLGADHLESEYWDDFLVRGVTLLDVPEFKKPFRRLRKDLHVASASKEKLSKDPFLYNPFAKLDNKTSDPLMVAKESATFKVTLQNPYEFDLEIESLRLYSDNGPLNAQVSNILVPPLSLYDVLVSGVADEEGTLSITGCNVKVRNCRSRTFPIFTKLWRPTPETKLKRTGLAAKQPLSERSQSWSSTVSKDGKVLAKLGPETHTCAVKVISQQPSVVVHSTSLSQSAMMLLEGEYKSFDITLHNVSSCATDFILFTFQDSTTRQLQSALSNKDLLPAEIYELDLQLSSKPSLQWIRHGKNPNDVTIEAGQMATFTVEIFGKPGLQDAVVKIDYCRLGSTTNEIPETFYTRQLCIPVTVTVNASVEISRCDIVPIPGDIAFFNQQIEATTSSPTVDKSYSSPLLETYASQITTTLSRLGLDSYGSDHCLGVLDLRNAWPSPLSVSFDVFQKPHSGSGNPEDTPATVTGVLQPGQVSRFLLVLPRVFLDNPYAAIPTLHSTVRRQFVVSANKLTFEAEGATREAFWFREEFLKRVFGSWKEESTGRGGKIDLRAMRFNPRMVDSMRLEDVEITFSLTSTNADSSVSQVKPSKFVAQTNDFLALTIEIHNRSSRPIHPLLRIQPGLHNQPGPIALDLSKRLAWTGMLQRALPVLPGGGKVSASLGVTVLCRGEYDFGASVEEIRLMKSVPTGDGAAHAERLNDVDDLIIPDTFGADTTRKRHIWHAREQCILAAHD</sequence>
<feature type="compositionally biased region" description="Basic and acidic residues" evidence="3">
    <location>
        <begin position="107"/>
        <end position="117"/>
    </location>
</feature>
<dbReference type="InterPro" id="IPR013935">
    <property type="entry name" value="Trs120_TRAPPC9"/>
</dbReference>
<feature type="domain" description="Trs120/TRAPPC9 fourth Ig-like" evidence="8">
    <location>
        <begin position="1316"/>
        <end position="1479"/>
    </location>
</feature>
<name>A0A0U1LTZ1_TALIS</name>
<dbReference type="InterPro" id="IPR058564">
    <property type="entry name" value="TPR_TRAPPC9_Trs120"/>
</dbReference>
<feature type="region of interest" description="Disordered" evidence="3">
    <location>
        <begin position="107"/>
        <end position="130"/>
    </location>
</feature>
<evidence type="ECO:0000259" key="7">
    <source>
        <dbReference type="Pfam" id="PF26282"/>
    </source>
</evidence>
<dbReference type="Pfam" id="PF08626">
    <property type="entry name" value="TRAPPC9-Trs120"/>
    <property type="match status" value="1"/>
</dbReference>
<evidence type="ECO:0000256" key="3">
    <source>
        <dbReference type="SAM" id="MobiDB-lite"/>
    </source>
</evidence>
<dbReference type="Pfam" id="PF26283">
    <property type="entry name" value="Ig_TRAPPC9-Trs120_4th"/>
    <property type="match status" value="1"/>
</dbReference>
<dbReference type="Pfam" id="PF26251">
    <property type="entry name" value="TPR_TRAPPC9-Trs120"/>
    <property type="match status" value="1"/>
</dbReference>
<proteinExistence type="predicted"/>
<evidence type="ECO:0000259" key="5">
    <source>
        <dbReference type="Pfam" id="PF26251"/>
    </source>
</evidence>